<evidence type="ECO:0000313" key="1">
    <source>
        <dbReference type="EMBL" id="KAJ3571445.1"/>
    </source>
</evidence>
<comment type="caution">
    <text evidence="1">The sequence shown here is derived from an EMBL/GenBank/DDBJ whole genome shotgun (WGS) entry which is preliminary data.</text>
</comment>
<reference evidence="1" key="1">
    <citation type="submission" date="2022-07" db="EMBL/GenBank/DDBJ databases">
        <title>Genome Sequence of Leucocoprinus birnbaumii.</title>
        <authorList>
            <person name="Buettner E."/>
        </authorList>
    </citation>
    <scope>NUCLEOTIDE SEQUENCE</scope>
    <source>
        <strain evidence="1">VT141</strain>
    </source>
</reference>
<protein>
    <submittedName>
        <fullName evidence="1">Uncharacterized protein</fullName>
    </submittedName>
</protein>
<dbReference type="EMBL" id="JANIEX010000185">
    <property type="protein sequence ID" value="KAJ3571445.1"/>
    <property type="molecule type" value="Genomic_DNA"/>
</dbReference>
<accession>A0AAD5VVX3</accession>
<organism evidence="1 2">
    <name type="scientific">Leucocoprinus birnbaumii</name>
    <dbReference type="NCBI Taxonomy" id="56174"/>
    <lineage>
        <taxon>Eukaryota</taxon>
        <taxon>Fungi</taxon>
        <taxon>Dikarya</taxon>
        <taxon>Basidiomycota</taxon>
        <taxon>Agaricomycotina</taxon>
        <taxon>Agaricomycetes</taxon>
        <taxon>Agaricomycetidae</taxon>
        <taxon>Agaricales</taxon>
        <taxon>Agaricineae</taxon>
        <taxon>Agaricaceae</taxon>
        <taxon>Leucocoprinus</taxon>
    </lineage>
</organism>
<gene>
    <name evidence="1" type="ORF">NP233_g3753</name>
</gene>
<sequence>MPSVHIRSSSSHFSDNLFLPSIRNTSRTIGSRKHRAAGNECLAERKEEHREGGGTGGHWMRAIELGEDKSTLDVLLSGCVIEIGSWIIIETLSVWACPVYIRYLVHWSRRESTSQAMPEIIMGKCGIWLRRYENER</sequence>
<keyword evidence="2" id="KW-1185">Reference proteome</keyword>
<dbReference type="Proteomes" id="UP001213000">
    <property type="component" value="Unassembled WGS sequence"/>
</dbReference>
<name>A0AAD5VVX3_9AGAR</name>
<evidence type="ECO:0000313" key="2">
    <source>
        <dbReference type="Proteomes" id="UP001213000"/>
    </source>
</evidence>
<proteinExistence type="predicted"/>
<dbReference type="AlphaFoldDB" id="A0AAD5VVX3"/>